<dbReference type="CDD" id="cd00371">
    <property type="entry name" value="HMA"/>
    <property type="match status" value="1"/>
</dbReference>
<dbReference type="PROSITE" id="PS01047">
    <property type="entry name" value="HMA_1"/>
    <property type="match status" value="1"/>
</dbReference>
<dbReference type="InterPro" id="IPR006121">
    <property type="entry name" value="HMA_dom"/>
</dbReference>
<comment type="caution">
    <text evidence="1">The sequence shown here is derived from an EMBL/GenBank/DDBJ whole genome shotgun (WGS) entry which is preliminary data.</text>
</comment>
<protein>
    <submittedName>
        <fullName evidence="1">Uncharacterized protein</fullName>
    </submittedName>
</protein>
<name>A0A433DMU4_9FUNG</name>
<dbReference type="OrthoDB" id="689350at2759"/>
<dbReference type="PROSITE" id="PS50846">
    <property type="entry name" value="HMA_2"/>
    <property type="match status" value="1"/>
</dbReference>
<dbReference type="InterPro" id="IPR017969">
    <property type="entry name" value="Heavy-metal-associated_CS"/>
</dbReference>
<keyword evidence="2" id="KW-1185">Reference proteome</keyword>
<gene>
    <name evidence="1" type="ORF">BC936DRAFT_138590</name>
</gene>
<dbReference type="Pfam" id="PF00403">
    <property type="entry name" value="HMA"/>
    <property type="match status" value="1"/>
</dbReference>
<sequence length="189" mass="20527">MSRTISLPLLTSLLASSCCVIQLLLNLFSVSCAGFAILTPYRPVFTALTALSLVYNFRIYGMTRHTLSALVLAILLSTIPEIVQMANEGRIHIPWTNGFTADPSATARPQTTTYVLQIEGISCMSCANKIKNTLDALPYVIEAKVFLENRSAVVEMAMGKEGGGNVWQGLVGAVRGLDGKYKTHIVDSW</sequence>
<dbReference type="Proteomes" id="UP000268093">
    <property type="component" value="Unassembled WGS sequence"/>
</dbReference>
<dbReference type="GO" id="GO:0046872">
    <property type="term" value="F:metal ion binding"/>
    <property type="evidence" value="ECO:0007669"/>
    <property type="project" value="UniProtKB-KW"/>
</dbReference>
<proteinExistence type="predicted"/>
<dbReference type="SUPFAM" id="SSF55008">
    <property type="entry name" value="HMA, heavy metal-associated domain"/>
    <property type="match status" value="1"/>
</dbReference>
<evidence type="ECO:0000313" key="1">
    <source>
        <dbReference type="EMBL" id="RUP52169.1"/>
    </source>
</evidence>
<reference evidence="1 2" key="1">
    <citation type="journal article" date="2018" name="New Phytol.">
        <title>Phylogenomics of Endogonaceae and evolution of mycorrhizas within Mucoromycota.</title>
        <authorList>
            <person name="Chang Y."/>
            <person name="Desiro A."/>
            <person name="Na H."/>
            <person name="Sandor L."/>
            <person name="Lipzen A."/>
            <person name="Clum A."/>
            <person name="Barry K."/>
            <person name="Grigoriev I.V."/>
            <person name="Martin F.M."/>
            <person name="Stajich J.E."/>
            <person name="Smith M.E."/>
            <person name="Bonito G."/>
            <person name="Spatafora J.W."/>
        </authorList>
    </citation>
    <scope>NUCLEOTIDE SEQUENCE [LARGE SCALE GENOMIC DNA]</scope>
    <source>
        <strain evidence="1 2">GMNB39</strain>
    </source>
</reference>
<dbReference type="Gene3D" id="3.30.70.100">
    <property type="match status" value="1"/>
</dbReference>
<organism evidence="1 2">
    <name type="scientific">Jimgerdemannia flammicorona</name>
    <dbReference type="NCBI Taxonomy" id="994334"/>
    <lineage>
        <taxon>Eukaryota</taxon>
        <taxon>Fungi</taxon>
        <taxon>Fungi incertae sedis</taxon>
        <taxon>Mucoromycota</taxon>
        <taxon>Mucoromycotina</taxon>
        <taxon>Endogonomycetes</taxon>
        <taxon>Endogonales</taxon>
        <taxon>Endogonaceae</taxon>
        <taxon>Jimgerdemannia</taxon>
    </lineage>
</organism>
<accession>A0A433DMU4</accession>
<dbReference type="EMBL" id="RBNI01000134">
    <property type="protein sequence ID" value="RUP52169.1"/>
    <property type="molecule type" value="Genomic_DNA"/>
</dbReference>
<dbReference type="PROSITE" id="PS51257">
    <property type="entry name" value="PROKAR_LIPOPROTEIN"/>
    <property type="match status" value="1"/>
</dbReference>
<evidence type="ECO:0000313" key="2">
    <source>
        <dbReference type="Proteomes" id="UP000268093"/>
    </source>
</evidence>
<dbReference type="InterPro" id="IPR036163">
    <property type="entry name" value="HMA_dom_sf"/>
</dbReference>